<dbReference type="GO" id="GO:0045944">
    <property type="term" value="P:positive regulation of transcription by RNA polymerase II"/>
    <property type="evidence" value="ECO:0007669"/>
    <property type="project" value="TreeGrafter"/>
</dbReference>
<gene>
    <name evidence="7" type="ORF">OJ253_1956</name>
</gene>
<dbReference type="InterPro" id="IPR001965">
    <property type="entry name" value="Znf_PHD"/>
</dbReference>
<dbReference type="InterPro" id="IPR019786">
    <property type="entry name" value="Zinc_finger_PHD-type_CS"/>
</dbReference>
<keyword evidence="3" id="KW-0862">Zinc</keyword>
<sequence length="445" mass="48108">MGSGSASHASSSSCLAGGAYRRAWCVNHNQCNNNSLGGSGGGSFVSYGSSSSSLSLSLSSSSSSGASGSQDLAQLRMLYSNIIQNNNEMLNKGEQGSEILKGSINVSYALNQNLETSLRVSLLGYYGLVLSVDQGGRGVPEEGPVSGSDFVAAAGCSRNPLFSRNTDFSPETQSRPTPPSSSSSSDLDIQYINKWEDLIQILVYEVVSRFSYGVGLPRQKTINFSKSQRRRAVAPHAQKSLPGLQPRDVPGLSAAAAGSTIYQDHLGQTSSTQNVCPACDKIYKRDWQMVCPDWIFCDLCSKWYHWYCLGLSRENIPNESEPFHCLFCLGRRKKSKRGRKRKNPLPEDTLGPTHQGFGVVELETEKKPEKDEEGMPGVEDESSVTPKELSEVLDISDVSDPSISSSSSLSASVESRSSSDSSPGGEGRGELGETRVERRRIIERV</sequence>
<dbReference type="SUPFAM" id="SSF57903">
    <property type="entry name" value="FYVE/PHD zinc finger"/>
    <property type="match status" value="1"/>
</dbReference>
<dbReference type="InterPro" id="IPR013083">
    <property type="entry name" value="Znf_RING/FYVE/PHD"/>
</dbReference>
<dbReference type="GO" id="GO:0005669">
    <property type="term" value="C:transcription factor TFIID complex"/>
    <property type="evidence" value="ECO:0007669"/>
    <property type="project" value="TreeGrafter"/>
</dbReference>
<evidence type="ECO:0000256" key="4">
    <source>
        <dbReference type="PROSITE-ProRule" id="PRU00146"/>
    </source>
</evidence>
<feature type="compositionally biased region" description="Low complexity" evidence="5">
    <location>
        <begin position="393"/>
        <end position="423"/>
    </location>
</feature>
<feature type="compositionally biased region" description="Acidic residues" evidence="5">
    <location>
        <begin position="371"/>
        <end position="382"/>
    </location>
</feature>
<dbReference type="Proteomes" id="UP001067231">
    <property type="component" value="Unassembled WGS sequence"/>
</dbReference>
<protein>
    <submittedName>
        <fullName evidence="7">PHD domain-containing protein</fullName>
    </submittedName>
</protein>
<accession>A0A9D5DK99</accession>
<evidence type="ECO:0000313" key="7">
    <source>
        <dbReference type="EMBL" id="KAJ1608461.1"/>
    </source>
</evidence>
<dbReference type="AlphaFoldDB" id="A0A9D5DK99"/>
<name>A0A9D5DK99_9CRYT</name>
<dbReference type="EMBL" id="JAPCXC010000043">
    <property type="protein sequence ID" value="KAJ1608461.1"/>
    <property type="molecule type" value="Genomic_DNA"/>
</dbReference>
<dbReference type="PROSITE" id="PS50016">
    <property type="entry name" value="ZF_PHD_2"/>
    <property type="match status" value="1"/>
</dbReference>
<dbReference type="Gene3D" id="3.30.40.10">
    <property type="entry name" value="Zinc/RING finger domain, C3HC4 (zinc finger)"/>
    <property type="match status" value="1"/>
</dbReference>
<keyword evidence="1" id="KW-0479">Metal-binding</keyword>
<evidence type="ECO:0000259" key="6">
    <source>
        <dbReference type="PROSITE" id="PS50016"/>
    </source>
</evidence>
<organism evidence="7">
    <name type="scientific">Cryptosporidium canis</name>
    <dbReference type="NCBI Taxonomy" id="195482"/>
    <lineage>
        <taxon>Eukaryota</taxon>
        <taxon>Sar</taxon>
        <taxon>Alveolata</taxon>
        <taxon>Apicomplexa</taxon>
        <taxon>Conoidasida</taxon>
        <taxon>Coccidia</taxon>
        <taxon>Eucoccidiorida</taxon>
        <taxon>Eimeriorina</taxon>
        <taxon>Cryptosporidiidae</taxon>
        <taxon>Cryptosporidium</taxon>
    </lineage>
</organism>
<proteinExistence type="predicted"/>
<dbReference type="SMART" id="SM00249">
    <property type="entry name" value="PHD"/>
    <property type="match status" value="1"/>
</dbReference>
<dbReference type="InterPro" id="IPR011011">
    <property type="entry name" value="Znf_FYVE_PHD"/>
</dbReference>
<dbReference type="GO" id="GO:0008270">
    <property type="term" value="F:zinc ion binding"/>
    <property type="evidence" value="ECO:0007669"/>
    <property type="project" value="UniProtKB-KW"/>
</dbReference>
<feature type="region of interest" description="Disordered" evidence="5">
    <location>
        <begin position="162"/>
        <end position="186"/>
    </location>
</feature>
<dbReference type="PANTHER" id="PTHR46452">
    <property type="entry name" value="TRANSCRIPTION INITIATION FACTOR TFIID SUBUNIT 3"/>
    <property type="match status" value="1"/>
</dbReference>
<dbReference type="PROSITE" id="PS01359">
    <property type="entry name" value="ZF_PHD_1"/>
    <property type="match status" value="1"/>
</dbReference>
<evidence type="ECO:0000256" key="1">
    <source>
        <dbReference type="ARBA" id="ARBA00022723"/>
    </source>
</evidence>
<keyword evidence="2 4" id="KW-0863">Zinc-finger</keyword>
<comment type="caution">
    <text evidence="7">The sequence shown here is derived from an EMBL/GenBank/DDBJ whole genome shotgun (WGS) entry which is preliminary data.</text>
</comment>
<dbReference type="PANTHER" id="PTHR46452:SF1">
    <property type="entry name" value="TRANSCRIPTION INITIATION FACTOR TFIID SUBUNIT 3"/>
    <property type="match status" value="1"/>
</dbReference>
<feature type="compositionally biased region" description="Low complexity" evidence="5">
    <location>
        <begin position="169"/>
        <end position="185"/>
    </location>
</feature>
<evidence type="ECO:0000256" key="2">
    <source>
        <dbReference type="ARBA" id="ARBA00022771"/>
    </source>
</evidence>
<dbReference type="GO" id="GO:0002039">
    <property type="term" value="F:p53 binding"/>
    <property type="evidence" value="ECO:0007669"/>
    <property type="project" value="TreeGrafter"/>
</dbReference>
<dbReference type="OrthoDB" id="436852at2759"/>
<reference evidence="7" key="1">
    <citation type="submission" date="2022-10" db="EMBL/GenBank/DDBJ databases">
        <title>Adaptive evolution leads to modifications in subtelomeric GC content in a zoonotic Cryptosporidium species.</title>
        <authorList>
            <person name="Li J."/>
            <person name="Feng Y."/>
            <person name="Xiao L."/>
        </authorList>
    </citation>
    <scope>NUCLEOTIDE SEQUENCE</scope>
    <source>
        <strain evidence="7">33844</strain>
    </source>
</reference>
<feature type="region of interest" description="Disordered" evidence="5">
    <location>
        <begin position="338"/>
        <end position="445"/>
    </location>
</feature>
<dbReference type="InterPro" id="IPR019787">
    <property type="entry name" value="Znf_PHD-finger"/>
</dbReference>
<feature type="compositionally biased region" description="Basic and acidic residues" evidence="5">
    <location>
        <begin position="427"/>
        <end position="445"/>
    </location>
</feature>
<evidence type="ECO:0000256" key="3">
    <source>
        <dbReference type="ARBA" id="ARBA00022833"/>
    </source>
</evidence>
<feature type="domain" description="PHD-type" evidence="6">
    <location>
        <begin position="273"/>
        <end position="331"/>
    </location>
</feature>
<evidence type="ECO:0000256" key="5">
    <source>
        <dbReference type="SAM" id="MobiDB-lite"/>
    </source>
</evidence>